<reference evidence="1 2" key="1">
    <citation type="submission" date="2011-08" db="EMBL/GenBank/DDBJ databases">
        <authorList>
            <person name="Liu Z.J."/>
            <person name="Shi F.L."/>
            <person name="Lu J.Q."/>
            <person name="Li M."/>
            <person name="Wang Z.L."/>
        </authorList>
    </citation>
    <scope>NUCLEOTIDE SEQUENCE [LARGE SCALE GENOMIC DNA]</scope>
    <source>
        <strain evidence="1 2">USNM 41457</strain>
    </source>
</reference>
<evidence type="ECO:0000313" key="1">
    <source>
        <dbReference type="EMBL" id="EJW04895.1"/>
    </source>
</evidence>
<accession>J9DQQ4</accession>
<dbReference type="Proteomes" id="UP000003163">
    <property type="component" value="Unassembled WGS sequence"/>
</dbReference>
<keyword evidence="2" id="KW-1185">Reference proteome</keyword>
<protein>
    <submittedName>
        <fullName evidence="1">Uncharacterized protein</fullName>
    </submittedName>
</protein>
<comment type="caution">
    <text evidence="1">The sequence shown here is derived from an EMBL/GenBank/DDBJ whole genome shotgun (WGS) entry which is preliminary data.</text>
</comment>
<proteinExistence type="predicted"/>
<dbReference type="AlphaFoldDB" id="J9DQQ4"/>
<dbReference type="HOGENOM" id="CLU_2015221_0_0_1"/>
<evidence type="ECO:0000313" key="2">
    <source>
        <dbReference type="Proteomes" id="UP000003163"/>
    </source>
</evidence>
<dbReference type="VEuPathDB" id="MicrosporidiaDB:EDEG_00115"/>
<gene>
    <name evidence="1" type="ORF">EDEG_00115</name>
</gene>
<dbReference type="EMBL" id="AFBI03000001">
    <property type="protein sequence ID" value="EJW04895.1"/>
    <property type="molecule type" value="Genomic_DNA"/>
</dbReference>
<sequence>MTRCSFIKSRVINRMKKMINFHFSHFFFLATFSRRVCFLQYIYENKYSYFTTIKNKTSKIDKNMDLYYMKPRNIKNEEGYKEKIDFLKKHLIRKFNKLYYILNRIFQFYEGNIIFLLPQIYKF</sequence>
<reference evidence="2" key="2">
    <citation type="submission" date="2015-07" db="EMBL/GenBank/DDBJ databases">
        <title>Contrasting host-pathogen interactions and genome evolution in two generalist and specialist microsporidian pathogens of mosquitoes.</title>
        <authorList>
            <consortium name="The Broad Institute Genomics Platform"/>
            <consortium name="The Broad Institute Genome Sequencing Center for Infectious Disease"/>
            <person name="Cuomo C.A."/>
            <person name="Sanscrainte N.D."/>
            <person name="Goldberg J.M."/>
            <person name="Heiman D."/>
            <person name="Young S."/>
            <person name="Zeng Q."/>
            <person name="Becnel J.J."/>
            <person name="Birren B.W."/>
        </authorList>
    </citation>
    <scope>NUCLEOTIDE SEQUENCE [LARGE SCALE GENOMIC DNA]</scope>
    <source>
        <strain evidence="2">USNM 41457</strain>
    </source>
</reference>
<name>J9DQQ4_EDHAE</name>
<organism evidence="1 2">
    <name type="scientific">Edhazardia aedis (strain USNM 41457)</name>
    <name type="common">Microsporidian parasite</name>
    <dbReference type="NCBI Taxonomy" id="1003232"/>
    <lineage>
        <taxon>Eukaryota</taxon>
        <taxon>Fungi</taxon>
        <taxon>Fungi incertae sedis</taxon>
        <taxon>Microsporidia</taxon>
        <taxon>Edhazardia</taxon>
    </lineage>
</organism>
<dbReference type="InParanoid" id="J9DQQ4"/>